<accession>A0A423DUD2</accession>
<dbReference type="RefSeq" id="WP_123565605.1">
    <property type="nucleotide sequence ID" value="NZ_MOAM01000015.1"/>
</dbReference>
<dbReference type="PANTHER" id="PTHR43124:SF3">
    <property type="entry name" value="CHLORAMPHENICOL EFFLUX PUMP RV0191"/>
    <property type="match status" value="1"/>
</dbReference>
<keyword evidence="3 6" id="KW-0812">Transmembrane</keyword>
<proteinExistence type="predicted"/>
<dbReference type="AlphaFoldDB" id="A0A423DUD2"/>
<sequence>MTSNASTRIHPGVFVLAMTAFAIGVAEFIVVGILPAISADLGVPLATAGGLVGLYALALAIATPFIVLLLGRLPRKPVLFALVAVFLGGNLLSAWSSDYTTLLIGRIVTAVAHGSFFAIGATVAASLAPKGQASKAIAIMFAGLTLAMVIGVPLGSFLGNAMGWRLPFFAVAGLSAVALLATVLWLPALKAGDAGSIRTQLAALGQPAIWAMMLVTILGFGASFAAFTFITPILTDISGFSSTTASSLLVVFGIATLIGNLAGGRLADKLGWQRALRLLFVLLAGIMVLLALSLQSQVAMVVVLFIWGVLAFGMTPGFQAGMLSTAERYTPKAVAFASGLNISAFNLGITLGETAGSYLVTHGQLALTPWAGVAAAVLVHLPLAWLVWRGKRGQFSAATA</sequence>
<dbReference type="InterPro" id="IPR020846">
    <property type="entry name" value="MFS_dom"/>
</dbReference>
<dbReference type="Pfam" id="PF07690">
    <property type="entry name" value="MFS_1"/>
    <property type="match status" value="1"/>
</dbReference>
<evidence type="ECO:0000256" key="5">
    <source>
        <dbReference type="ARBA" id="ARBA00023136"/>
    </source>
</evidence>
<dbReference type="InterPro" id="IPR001958">
    <property type="entry name" value="Tet-R_TetA/multi-R_MdtG-like"/>
</dbReference>
<dbReference type="GO" id="GO:0022857">
    <property type="term" value="F:transmembrane transporter activity"/>
    <property type="evidence" value="ECO:0007669"/>
    <property type="project" value="InterPro"/>
</dbReference>
<evidence type="ECO:0000256" key="3">
    <source>
        <dbReference type="ARBA" id="ARBA00022692"/>
    </source>
</evidence>
<dbReference type="InterPro" id="IPR050189">
    <property type="entry name" value="MFS_Efflux_Transporters"/>
</dbReference>
<feature type="transmembrane region" description="Helical" evidence="6">
    <location>
        <begin position="164"/>
        <end position="188"/>
    </location>
</feature>
<evidence type="ECO:0000259" key="7">
    <source>
        <dbReference type="PROSITE" id="PS50850"/>
    </source>
</evidence>
<dbReference type="GO" id="GO:0005886">
    <property type="term" value="C:plasma membrane"/>
    <property type="evidence" value="ECO:0007669"/>
    <property type="project" value="UniProtKB-SubCell"/>
</dbReference>
<dbReference type="CDD" id="cd17324">
    <property type="entry name" value="MFS_NepI_like"/>
    <property type="match status" value="1"/>
</dbReference>
<feature type="transmembrane region" description="Helical" evidence="6">
    <location>
        <begin position="275"/>
        <end position="292"/>
    </location>
</feature>
<evidence type="ECO:0000313" key="9">
    <source>
        <dbReference type="Proteomes" id="UP000285286"/>
    </source>
</evidence>
<organism evidence="8 9">
    <name type="scientific">Pseudomonas vranovensis</name>
    <dbReference type="NCBI Taxonomy" id="321661"/>
    <lineage>
        <taxon>Bacteria</taxon>
        <taxon>Pseudomonadati</taxon>
        <taxon>Pseudomonadota</taxon>
        <taxon>Gammaproteobacteria</taxon>
        <taxon>Pseudomonadales</taxon>
        <taxon>Pseudomonadaceae</taxon>
        <taxon>Pseudomonas</taxon>
    </lineage>
</organism>
<evidence type="ECO:0000256" key="6">
    <source>
        <dbReference type="SAM" id="Phobius"/>
    </source>
</evidence>
<keyword evidence="4 6" id="KW-1133">Transmembrane helix</keyword>
<dbReference type="PANTHER" id="PTHR43124">
    <property type="entry name" value="PURINE EFFLUX PUMP PBUE"/>
    <property type="match status" value="1"/>
</dbReference>
<evidence type="ECO:0000256" key="2">
    <source>
        <dbReference type="ARBA" id="ARBA00022475"/>
    </source>
</evidence>
<feature type="transmembrane region" description="Helical" evidence="6">
    <location>
        <begin position="78"/>
        <end position="97"/>
    </location>
</feature>
<dbReference type="Gene3D" id="1.20.1250.20">
    <property type="entry name" value="MFS general substrate transporter like domains"/>
    <property type="match status" value="2"/>
</dbReference>
<feature type="transmembrane region" description="Helical" evidence="6">
    <location>
        <begin position="137"/>
        <end position="158"/>
    </location>
</feature>
<keyword evidence="2" id="KW-1003">Cell membrane</keyword>
<name>A0A423DUD2_9PSED</name>
<feature type="transmembrane region" description="Helical" evidence="6">
    <location>
        <begin position="240"/>
        <end position="263"/>
    </location>
</feature>
<feature type="transmembrane region" description="Helical" evidence="6">
    <location>
        <begin position="12"/>
        <end position="37"/>
    </location>
</feature>
<keyword evidence="9" id="KW-1185">Reference proteome</keyword>
<feature type="transmembrane region" description="Helical" evidence="6">
    <location>
        <begin position="369"/>
        <end position="388"/>
    </location>
</feature>
<dbReference type="EMBL" id="MOAM01000015">
    <property type="protein sequence ID" value="ROL75638.1"/>
    <property type="molecule type" value="Genomic_DNA"/>
</dbReference>
<gene>
    <name evidence="8" type="ORF">BHU25_09590</name>
</gene>
<evidence type="ECO:0000256" key="4">
    <source>
        <dbReference type="ARBA" id="ARBA00022989"/>
    </source>
</evidence>
<dbReference type="Proteomes" id="UP000285286">
    <property type="component" value="Unassembled WGS sequence"/>
</dbReference>
<comment type="caution">
    <text evidence="8">The sequence shown here is derived from an EMBL/GenBank/DDBJ whole genome shotgun (WGS) entry which is preliminary data.</text>
</comment>
<evidence type="ECO:0000313" key="8">
    <source>
        <dbReference type="EMBL" id="ROL75638.1"/>
    </source>
</evidence>
<protein>
    <submittedName>
        <fullName evidence="8">MFS transporter</fullName>
    </submittedName>
</protein>
<dbReference type="InterPro" id="IPR011701">
    <property type="entry name" value="MFS"/>
</dbReference>
<feature type="transmembrane region" description="Helical" evidence="6">
    <location>
        <begin position="298"/>
        <end position="318"/>
    </location>
</feature>
<feature type="transmembrane region" description="Helical" evidence="6">
    <location>
        <begin position="49"/>
        <end position="71"/>
    </location>
</feature>
<feature type="domain" description="Major facilitator superfamily (MFS) profile" evidence="7">
    <location>
        <begin position="12"/>
        <end position="392"/>
    </location>
</feature>
<feature type="transmembrane region" description="Helical" evidence="6">
    <location>
        <begin position="330"/>
        <end position="349"/>
    </location>
</feature>
<feature type="transmembrane region" description="Helical" evidence="6">
    <location>
        <begin position="209"/>
        <end position="234"/>
    </location>
</feature>
<feature type="transmembrane region" description="Helical" evidence="6">
    <location>
        <begin position="103"/>
        <end position="125"/>
    </location>
</feature>
<dbReference type="SUPFAM" id="SSF103473">
    <property type="entry name" value="MFS general substrate transporter"/>
    <property type="match status" value="1"/>
</dbReference>
<keyword evidence="5 6" id="KW-0472">Membrane</keyword>
<dbReference type="PRINTS" id="PR01035">
    <property type="entry name" value="TCRTETA"/>
</dbReference>
<evidence type="ECO:0000256" key="1">
    <source>
        <dbReference type="ARBA" id="ARBA00004651"/>
    </source>
</evidence>
<comment type="subcellular location">
    <subcellularLocation>
        <location evidence="1">Cell membrane</location>
        <topology evidence="1">Multi-pass membrane protein</topology>
    </subcellularLocation>
</comment>
<reference evidence="8 9" key="1">
    <citation type="submission" date="2016-10" db="EMBL/GenBank/DDBJ databases">
        <title>Comparative genome analysis of multiple Pseudomonas spp. focuses on biocontrol and plant growth promoting traits.</title>
        <authorList>
            <person name="Tao X.-Y."/>
            <person name="Taylor C.G."/>
        </authorList>
    </citation>
    <scope>NUCLEOTIDE SEQUENCE [LARGE SCALE GENOMIC DNA]</scope>
    <source>
        <strain evidence="8 9">15D11</strain>
    </source>
</reference>
<dbReference type="InterPro" id="IPR036259">
    <property type="entry name" value="MFS_trans_sf"/>
</dbReference>
<dbReference type="PROSITE" id="PS50850">
    <property type="entry name" value="MFS"/>
    <property type="match status" value="1"/>
</dbReference>